<dbReference type="Proteomes" id="UP001139307">
    <property type="component" value="Unassembled WGS sequence"/>
</dbReference>
<evidence type="ECO:0008006" key="3">
    <source>
        <dbReference type="Google" id="ProtNLM"/>
    </source>
</evidence>
<sequence>MNKLLNDALRAKGYKGPDIKMVLTDVTDPKGPYYTDTLTNVVVFDRKMLASANRDQILNALGHEFGHYSKEDNKTGNQTIANYSGEKLEDRTKGMVSKEATEDTLARIRNNKNVITGEKGRLLAESIPMDRREYKIYQMSRPLDYSNAYYEYKNAKGILQNSFTGGNYLFRRALGLGTHGYALVIPDDQEDFFDKSGNLKEKYIKRGYSEPHKFPDGRLGWVEAGFKGEKSKGEPEEKLVIRYNPFEDVVVNDNLLGGNNETYLTGRIAGELKPPKNVSDTQMIENIMEKGIDYKKSGNYVDYSALPQLYINLPGGGKLQLTSGYNCHSMTGTLTQGFEPYGNERNNLPKQRGGEISDEDYNKYRYSPMIRVAPGLGNIIPEKYFRRVEE</sequence>
<organism evidence="1 2">
    <name type="scientific">Fusobacterium vincentii</name>
    <name type="common">Fusobacterium nucleatum subsp. vincentii</name>
    <dbReference type="NCBI Taxonomy" id="155615"/>
    <lineage>
        <taxon>Bacteria</taxon>
        <taxon>Fusobacteriati</taxon>
        <taxon>Fusobacteriota</taxon>
        <taxon>Fusobacteriia</taxon>
        <taxon>Fusobacteriales</taxon>
        <taxon>Fusobacteriaceae</taxon>
        <taxon>Fusobacterium</taxon>
    </lineage>
</organism>
<accession>A0AAJ1CUW7</accession>
<evidence type="ECO:0000313" key="2">
    <source>
        <dbReference type="Proteomes" id="UP001139307"/>
    </source>
</evidence>
<protein>
    <recommendedName>
        <fullName evidence="3">Hemolysin</fullName>
    </recommendedName>
</protein>
<evidence type="ECO:0000313" key="1">
    <source>
        <dbReference type="EMBL" id="MCW0264640.1"/>
    </source>
</evidence>
<dbReference type="AlphaFoldDB" id="A0AAJ1CUW7"/>
<gene>
    <name evidence="1" type="ORF">NLX61_09850</name>
</gene>
<comment type="caution">
    <text evidence="1">The sequence shown here is derived from an EMBL/GenBank/DDBJ whole genome shotgun (WGS) entry which is preliminary data.</text>
</comment>
<dbReference type="EMBL" id="JAMXTT010000028">
    <property type="protein sequence ID" value="MCW0264640.1"/>
    <property type="molecule type" value="Genomic_DNA"/>
</dbReference>
<proteinExistence type="predicted"/>
<name>A0AAJ1CUW7_FUSVC</name>
<reference evidence="1" key="1">
    <citation type="submission" date="2022-06" db="EMBL/GenBank/DDBJ databases">
        <title>Draft Genome Sequence of Fusobacterium vincentii Strain CNGBCC1850030, Isolated from Healthy Human Feces.</title>
        <authorList>
            <person name="Jing X."/>
            <person name="Liu C."/>
            <person name="Ye Y."/>
            <person name="Xu J."/>
            <person name="Huang H."/>
            <person name="Wang B."/>
            <person name="Wei J."/>
            <person name="Zhao J."/>
        </authorList>
    </citation>
    <scope>NUCLEOTIDE SEQUENCE</scope>
    <source>
        <strain evidence="1">CNGBCC1850030</strain>
    </source>
</reference>